<dbReference type="InterPro" id="IPR005062">
    <property type="entry name" value="SAC3/GANP/THP3_conserved"/>
</dbReference>
<evidence type="ECO:0000256" key="7">
    <source>
        <dbReference type="ARBA" id="ARBA00022454"/>
    </source>
</evidence>
<keyword evidence="12" id="KW-0509">mRNA transport</keyword>
<evidence type="ECO:0000256" key="11">
    <source>
        <dbReference type="ARBA" id="ARBA00022679"/>
    </source>
</evidence>
<evidence type="ECO:0000313" key="27">
    <source>
        <dbReference type="Proteomes" id="UP000235965"/>
    </source>
</evidence>
<keyword evidence="18" id="KW-0906">Nuclear pore complex</keyword>
<dbReference type="GO" id="GO:0061733">
    <property type="term" value="F:protein-lysine-acetyltransferase activity"/>
    <property type="evidence" value="ECO:0007669"/>
    <property type="project" value="UniProtKB-EC"/>
</dbReference>
<feature type="coiled-coil region" evidence="24">
    <location>
        <begin position="469"/>
        <end position="496"/>
    </location>
</feature>
<dbReference type="GO" id="GO:0006406">
    <property type="term" value="P:mRNA export from nucleus"/>
    <property type="evidence" value="ECO:0007669"/>
    <property type="project" value="TreeGrafter"/>
</dbReference>
<evidence type="ECO:0000256" key="18">
    <source>
        <dbReference type="ARBA" id="ARBA00023132"/>
    </source>
</evidence>
<keyword evidence="9" id="KW-0963">Cytoplasm</keyword>
<keyword evidence="14" id="KW-0653">Protein transport</keyword>
<keyword evidence="27" id="KW-1185">Reference proteome</keyword>
<keyword evidence="7" id="KW-0158">Chromosome</keyword>
<evidence type="ECO:0000256" key="4">
    <source>
        <dbReference type="ARBA" id="ARBA00004642"/>
    </source>
</evidence>
<evidence type="ECO:0000256" key="20">
    <source>
        <dbReference type="ARBA" id="ARBA00023315"/>
    </source>
</evidence>
<evidence type="ECO:0000256" key="14">
    <source>
        <dbReference type="ARBA" id="ARBA00022927"/>
    </source>
</evidence>
<keyword evidence="17 24" id="KW-0175">Coiled coil</keyword>
<dbReference type="GO" id="GO:0015031">
    <property type="term" value="P:protein transport"/>
    <property type="evidence" value="ECO:0007669"/>
    <property type="project" value="UniProtKB-KW"/>
</dbReference>
<dbReference type="STRING" id="105785.A0A2J7Q0C5"/>
<name>A0A2J7Q0C5_9NEOP</name>
<evidence type="ECO:0000256" key="15">
    <source>
        <dbReference type="ARBA" id="ARBA00022990"/>
    </source>
</evidence>
<evidence type="ECO:0000256" key="10">
    <source>
        <dbReference type="ARBA" id="ARBA00022553"/>
    </source>
</evidence>
<dbReference type="Proteomes" id="UP000235965">
    <property type="component" value="Unassembled WGS sequence"/>
</dbReference>
<evidence type="ECO:0000256" key="2">
    <source>
        <dbReference type="ARBA" id="ARBA00004496"/>
    </source>
</evidence>
<evidence type="ECO:0000256" key="6">
    <source>
        <dbReference type="ARBA" id="ARBA00022448"/>
    </source>
</evidence>
<dbReference type="InterPro" id="IPR045107">
    <property type="entry name" value="SAC3/GANP/THP3"/>
</dbReference>
<keyword evidence="11" id="KW-0808">Transferase</keyword>
<accession>A0A2J7Q0C5</accession>
<dbReference type="GO" id="GO:0005654">
    <property type="term" value="C:nucleoplasm"/>
    <property type="evidence" value="ECO:0007669"/>
    <property type="project" value="UniProtKB-SubCell"/>
</dbReference>
<keyword evidence="15" id="KW-0007">Acetylation</keyword>
<evidence type="ECO:0000259" key="25">
    <source>
        <dbReference type="Pfam" id="PF03399"/>
    </source>
</evidence>
<evidence type="ECO:0000256" key="12">
    <source>
        <dbReference type="ARBA" id="ARBA00022816"/>
    </source>
</evidence>
<proteinExistence type="inferred from homology"/>
<dbReference type="FunFam" id="1.25.40.990:FF:000003">
    <property type="entry name" value="germinal-center associated nuclear protein isoform X2"/>
    <property type="match status" value="1"/>
</dbReference>
<evidence type="ECO:0000256" key="17">
    <source>
        <dbReference type="ARBA" id="ARBA00023054"/>
    </source>
</evidence>
<evidence type="ECO:0000256" key="8">
    <source>
        <dbReference type="ARBA" id="ARBA00022481"/>
    </source>
</evidence>
<evidence type="ECO:0000256" key="24">
    <source>
        <dbReference type="SAM" id="Coils"/>
    </source>
</evidence>
<evidence type="ECO:0000256" key="21">
    <source>
        <dbReference type="ARBA" id="ARBA00038443"/>
    </source>
</evidence>
<feature type="domain" description="SAC3/GANP/THP3 conserved" evidence="25">
    <location>
        <begin position="1"/>
        <end position="293"/>
    </location>
</feature>
<evidence type="ECO:0000256" key="22">
    <source>
        <dbReference type="ARBA" id="ARBA00055631"/>
    </source>
</evidence>
<keyword evidence="6" id="KW-0813">Transport</keyword>
<evidence type="ECO:0000256" key="23">
    <source>
        <dbReference type="ARBA" id="ARBA00069544"/>
    </source>
</evidence>
<sequence>MCPEKERYQRESRHQVALYEYLTDANKEVVMDHALAVKQYSRSSADQEEPLPHELRPPPILRMTMDYLLAKVMDCDDKEENLGDWYHFLWDRTRGIRKDITQQELCDMDAVSLVEQCARFHIHCSERLVAEDTSVFDNKINSENLTKCLQTLKYMYHDMSLKGIACPNEAEFRGYIILLNLNDANFLWELKELSAEIINSEPVRFAVEVSLALSMDNYVRFFKLVRYTTYLNACILLRYFYQVRSKALFSILKSHCSRSKQSVLAMCDLTRWLAFENMRDAAVFCDHYGLGVNSTNTEVILCKDSLHNPSHQLPVGRAMLLIEMKRTCSVGEVVNGAPLTSHTFENYKPHCSFNIHGFVNEKTLDALNEIVNVETLKCSQQRDAQECDVSDDVAKMNELERIRHQEQAIEEAETWKSNQMMEDMLSEIIQEEFQVFNDRLTNYGLLELDEIISDVTYNLTREICEGVVTVEKEIARKKAEEILKKEEEERQKLIDINAAEVLEEFLSDLVTGLIKDICKEEEDIFHESCLQHMVSILNEVTMEDCKNMVKNVIREERLELLLQKQQVSDVRKYFNIWRNSVRRIKLYKKCMVEFPAWISTLTLKEQIAHLEKPQVIGKTVAEFALPARAAEAVPKIPVFDIVSCGLYVNPKRPYSAERYFKMVISIPDETESPTYGQFVRTYTESAFSTTKDSYAVNPCEPLLLERKLLFTASRLAVSVRCLVGPDMIEGGIPNPDAVAGTNGLIFLICHDSVSVEHTKRRLHEVLKTKCHYGGIPVAFLITDYLDEQQVKVGLNMEPLINETGIRICEIFHRKPKCQSGFEDMFYKGIFWLAQNVVEVYLPYCTTAENVMLKYLSDALWEKFEFHENTTDEVAGMEMDLELVIHIHNRACCELLKILTEETLNKCTIGAPEFVQYVPSFKMNGCSSTRQYEIMPRYFGSPEYKDSIVKLLKSAQFKPIAKWAPKTSEELYSLIMEYCLQSSIPDEGFNEVHMLIDVCLHKLNTEDCNCNLSVTAMRSIPWIAIFKVLLKYKLRQLDFRDHLSQEEGERKIMVAVNREKISRFIENQWLYYLYIIKEKGMFYHPTEEQTAAYDVARDGKAGLCMKRKSAQDGDVKKKWPKQLVFMNAENVNTALQKLSGWLDECYSKQQELEQKLKIALLDDGNLVAPEDSVL</sequence>
<keyword evidence="13" id="KW-0391">Immunity</keyword>
<evidence type="ECO:0000256" key="9">
    <source>
        <dbReference type="ARBA" id="ARBA00022490"/>
    </source>
</evidence>
<dbReference type="PANTHER" id="PTHR12436">
    <property type="entry name" value="80 KDA MCM3-ASSOCIATED PROTEIN"/>
    <property type="match status" value="1"/>
</dbReference>
<dbReference type="GO" id="GO:0005737">
    <property type="term" value="C:cytoplasm"/>
    <property type="evidence" value="ECO:0007669"/>
    <property type="project" value="UniProtKB-SubCell"/>
</dbReference>
<dbReference type="OrthoDB" id="21502at2759"/>
<keyword evidence="20" id="KW-0012">Acyltransferase</keyword>
<evidence type="ECO:0000256" key="3">
    <source>
        <dbReference type="ARBA" id="ARBA00004567"/>
    </source>
</evidence>
<comment type="subcellular location">
    <subcellularLocation>
        <location evidence="1">Chromosome</location>
    </subcellularLocation>
    <subcellularLocation>
        <location evidence="2">Cytoplasm</location>
    </subcellularLocation>
    <subcellularLocation>
        <location evidence="3">Nucleus</location>
        <location evidence="3">Nuclear pore complex</location>
    </subcellularLocation>
    <subcellularLocation>
        <location evidence="4">Nucleus</location>
        <location evidence="4">Nucleoplasm</location>
    </subcellularLocation>
</comment>
<comment type="similarity">
    <text evidence="21">Belongs to the SAC3 family.</text>
</comment>
<evidence type="ECO:0000256" key="19">
    <source>
        <dbReference type="ARBA" id="ARBA00023242"/>
    </source>
</evidence>
<evidence type="ECO:0000256" key="13">
    <source>
        <dbReference type="ARBA" id="ARBA00022859"/>
    </source>
</evidence>
<dbReference type="GO" id="GO:0005643">
    <property type="term" value="C:nuclear pore"/>
    <property type="evidence" value="ECO:0007669"/>
    <property type="project" value="UniProtKB-SubCell"/>
</dbReference>
<dbReference type="EMBL" id="NEVH01019970">
    <property type="protein sequence ID" value="PNF22038.1"/>
    <property type="molecule type" value="Genomic_DNA"/>
</dbReference>
<reference evidence="26 27" key="1">
    <citation type="submission" date="2017-12" db="EMBL/GenBank/DDBJ databases">
        <title>Hemimetabolous genomes reveal molecular basis of termite eusociality.</title>
        <authorList>
            <person name="Harrison M.C."/>
            <person name="Jongepier E."/>
            <person name="Robertson H.M."/>
            <person name="Arning N."/>
            <person name="Bitard-Feildel T."/>
            <person name="Chao H."/>
            <person name="Childers C.P."/>
            <person name="Dinh H."/>
            <person name="Doddapaneni H."/>
            <person name="Dugan S."/>
            <person name="Gowin J."/>
            <person name="Greiner C."/>
            <person name="Han Y."/>
            <person name="Hu H."/>
            <person name="Hughes D.S.T."/>
            <person name="Huylmans A.-K."/>
            <person name="Kemena C."/>
            <person name="Kremer L.P.M."/>
            <person name="Lee S.L."/>
            <person name="Lopez-Ezquerra A."/>
            <person name="Mallet L."/>
            <person name="Monroy-Kuhn J.M."/>
            <person name="Moser A."/>
            <person name="Murali S.C."/>
            <person name="Muzny D.M."/>
            <person name="Otani S."/>
            <person name="Piulachs M.-D."/>
            <person name="Poelchau M."/>
            <person name="Qu J."/>
            <person name="Schaub F."/>
            <person name="Wada-Katsumata A."/>
            <person name="Worley K.C."/>
            <person name="Xie Q."/>
            <person name="Ylla G."/>
            <person name="Poulsen M."/>
            <person name="Gibbs R.A."/>
            <person name="Schal C."/>
            <person name="Richards S."/>
            <person name="Belles X."/>
            <person name="Korb J."/>
            <person name="Bornberg-Bauer E."/>
        </authorList>
    </citation>
    <scope>NUCLEOTIDE SEQUENCE [LARGE SCALE GENOMIC DNA]</scope>
    <source>
        <tissue evidence="26">Whole body</tissue>
    </source>
</reference>
<comment type="function">
    <text evidence="22">As a component of the TREX-2 complex, involved in the export of mRNAs to the cytoplasm through the nuclear pores. Through the acetylation of histones, affects the assembly of nucleosomes at immunoglobulin variable region genes and promotes the recruitment and positioning of transcription complex to favor DNA cytosine deaminase AICDA/AID targeting, hence promoting somatic hypermutations.</text>
</comment>
<gene>
    <name evidence="26" type="ORF">B7P43_G10244</name>
</gene>
<keyword evidence="16" id="KW-0811">Translocation</keyword>
<evidence type="ECO:0000256" key="16">
    <source>
        <dbReference type="ARBA" id="ARBA00023010"/>
    </source>
</evidence>
<keyword evidence="10" id="KW-0597">Phosphoprotein</keyword>
<protein>
    <recommendedName>
        <fullName evidence="23">Germinal-center associated nuclear protein</fullName>
        <ecNumber evidence="5">2.3.1.48</ecNumber>
    </recommendedName>
</protein>
<comment type="caution">
    <text evidence="26">The sequence shown here is derived from an EMBL/GenBank/DDBJ whole genome shotgun (WGS) entry which is preliminary data.</text>
</comment>
<dbReference type="GO" id="GO:0070390">
    <property type="term" value="C:transcription export complex 2"/>
    <property type="evidence" value="ECO:0007669"/>
    <property type="project" value="TreeGrafter"/>
</dbReference>
<organism evidence="26 27">
    <name type="scientific">Cryptotermes secundus</name>
    <dbReference type="NCBI Taxonomy" id="105785"/>
    <lineage>
        <taxon>Eukaryota</taxon>
        <taxon>Metazoa</taxon>
        <taxon>Ecdysozoa</taxon>
        <taxon>Arthropoda</taxon>
        <taxon>Hexapoda</taxon>
        <taxon>Insecta</taxon>
        <taxon>Pterygota</taxon>
        <taxon>Neoptera</taxon>
        <taxon>Polyneoptera</taxon>
        <taxon>Dictyoptera</taxon>
        <taxon>Blattodea</taxon>
        <taxon>Blattoidea</taxon>
        <taxon>Termitoidae</taxon>
        <taxon>Kalotermitidae</taxon>
        <taxon>Cryptotermitinae</taxon>
        <taxon>Cryptotermes</taxon>
    </lineage>
</organism>
<keyword evidence="19" id="KW-0539">Nucleus</keyword>
<dbReference type="GO" id="GO:0005694">
    <property type="term" value="C:chromosome"/>
    <property type="evidence" value="ECO:0007669"/>
    <property type="project" value="UniProtKB-SubCell"/>
</dbReference>
<dbReference type="InParanoid" id="A0A2J7Q0C5"/>
<evidence type="ECO:0000313" key="26">
    <source>
        <dbReference type="EMBL" id="PNF22038.1"/>
    </source>
</evidence>
<dbReference type="Gene3D" id="1.25.40.990">
    <property type="match status" value="1"/>
</dbReference>
<evidence type="ECO:0000256" key="5">
    <source>
        <dbReference type="ARBA" id="ARBA00013184"/>
    </source>
</evidence>
<dbReference type="AlphaFoldDB" id="A0A2J7Q0C5"/>
<keyword evidence="8" id="KW-0488">Methylation</keyword>
<dbReference type="Pfam" id="PF03399">
    <property type="entry name" value="SAC3_GANP"/>
    <property type="match status" value="1"/>
</dbReference>
<dbReference type="EC" id="2.3.1.48" evidence="5"/>
<dbReference type="PANTHER" id="PTHR12436:SF3">
    <property type="entry name" value="GERMINAL-CENTER ASSOCIATED NUCLEAR PROTEIN"/>
    <property type="match status" value="1"/>
</dbReference>
<evidence type="ECO:0000256" key="1">
    <source>
        <dbReference type="ARBA" id="ARBA00004286"/>
    </source>
</evidence>
<dbReference type="GO" id="GO:0002376">
    <property type="term" value="P:immune system process"/>
    <property type="evidence" value="ECO:0007669"/>
    <property type="project" value="UniProtKB-KW"/>
</dbReference>